<evidence type="ECO:0000313" key="8">
    <source>
        <dbReference type="EMBL" id="TNJ35675.1"/>
    </source>
</evidence>
<dbReference type="PANTHER" id="PTHR33452">
    <property type="entry name" value="OXIDOREDUCTASE CATD-RELATED"/>
    <property type="match status" value="1"/>
</dbReference>
<organism evidence="8 9">
    <name type="scientific">Arenimonas terrae</name>
    <dbReference type="NCBI Taxonomy" id="2546226"/>
    <lineage>
        <taxon>Bacteria</taxon>
        <taxon>Pseudomonadati</taxon>
        <taxon>Pseudomonadota</taxon>
        <taxon>Gammaproteobacteria</taxon>
        <taxon>Lysobacterales</taxon>
        <taxon>Lysobacteraceae</taxon>
        <taxon>Arenimonas</taxon>
    </lineage>
</organism>
<sequence length="130" mass="13505">MNQNNQDLGKLVLRLSLGLLVLLHGVAKITGGIDFITQVVQGAGLPGVLAYGVYIGEVVAPVLVILGLHARIGAAVIAFNMLVAIFLVHSAELFALSQTGGWALELQGMFLFGAIAVALLGPGNFSVNKK</sequence>
<evidence type="ECO:0000256" key="4">
    <source>
        <dbReference type="ARBA" id="ARBA00022692"/>
    </source>
</evidence>
<feature type="transmembrane region" description="Helical" evidence="7">
    <location>
        <begin position="108"/>
        <end position="127"/>
    </location>
</feature>
<feature type="transmembrane region" description="Helical" evidence="7">
    <location>
        <begin position="75"/>
        <end position="96"/>
    </location>
</feature>
<gene>
    <name evidence="8" type="ORF">E1B00_07985</name>
</gene>
<name>A0A5C4RXE1_9GAMM</name>
<protein>
    <submittedName>
        <fullName evidence="8">DoxX family protein</fullName>
    </submittedName>
</protein>
<feature type="transmembrane region" description="Helical" evidence="7">
    <location>
        <begin position="48"/>
        <end position="68"/>
    </location>
</feature>
<keyword evidence="5 7" id="KW-1133">Transmembrane helix</keyword>
<keyword evidence="6 7" id="KW-0472">Membrane</keyword>
<evidence type="ECO:0000256" key="7">
    <source>
        <dbReference type="SAM" id="Phobius"/>
    </source>
</evidence>
<keyword evidence="9" id="KW-1185">Reference proteome</keyword>
<keyword evidence="4 7" id="KW-0812">Transmembrane</keyword>
<reference evidence="8 9" key="1">
    <citation type="submission" date="2019-03" db="EMBL/GenBank/DDBJ databases">
        <title>Arenimonas daejeonensis sp. nov., isolated from compost.</title>
        <authorList>
            <person name="Jeon C.O."/>
        </authorList>
    </citation>
    <scope>NUCLEOTIDE SEQUENCE [LARGE SCALE GENOMIC DNA]</scope>
    <source>
        <strain evidence="8 9">R29</strain>
    </source>
</reference>
<dbReference type="InterPro" id="IPR032808">
    <property type="entry name" value="DoxX"/>
</dbReference>
<dbReference type="EMBL" id="SMDR01000001">
    <property type="protein sequence ID" value="TNJ35675.1"/>
    <property type="molecule type" value="Genomic_DNA"/>
</dbReference>
<evidence type="ECO:0000256" key="2">
    <source>
        <dbReference type="ARBA" id="ARBA00006679"/>
    </source>
</evidence>
<dbReference type="Pfam" id="PF07681">
    <property type="entry name" value="DoxX"/>
    <property type="match status" value="1"/>
</dbReference>
<evidence type="ECO:0000256" key="5">
    <source>
        <dbReference type="ARBA" id="ARBA00022989"/>
    </source>
</evidence>
<dbReference type="OrthoDB" id="280866at2"/>
<comment type="caution">
    <text evidence="8">The sequence shown here is derived from an EMBL/GenBank/DDBJ whole genome shotgun (WGS) entry which is preliminary data.</text>
</comment>
<evidence type="ECO:0000256" key="6">
    <source>
        <dbReference type="ARBA" id="ARBA00023136"/>
    </source>
</evidence>
<proteinExistence type="inferred from homology"/>
<dbReference type="AlphaFoldDB" id="A0A5C4RXE1"/>
<comment type="similarity">
    <text evidence="2">Belongs to the DoxX family.</text>
</comment>
<evidence type="ECO:0000256" key="3">
    <source>
        <dbReference type="ARBA" id="ARBA00022475"/>
    </source>
</evidence>
<dbReference type="Proteomes" id="UP000305760">
    <property type="component" value="Unassembled WGS sequence"/>
</dbReference>
<comment type="subcellular location">
    <subcellularLocation>
        <location evidence="1">Cell membrane</location>
        <topology evidence="1">Multi-pass membrane protein</topology>
    </subcellularLocation>
</comment>
<feature type="transmembrane region" description="Helical" evidence="7">
    <location>
        <begin position="12"/>
        <end position="36"/>
    </location>
</feature>
<accession>A0A5C4RXE1</accession>
<dbReference type="InterPro" id="IPR051907">
    <property type="entry name" value="DoxX-like_oxidoreductase"/>
</dbReference>
<dbReference type="PANTHER" id="PTHR33452:SF1">
    <property type="entry name" value="INNER MEMBRANE PROTEIN YPHA-RELATED"/>
    <property type="match status" value="1"/>
</dbReference>
<evidence type="ECO:0000256" key="1">
    <source>
        <dbReference type="ARBA" id="ARBA00004651"/>
    </source>
</evidence>
<dbReference type="RefSeq" id="WP_139447353.1">
    <property type="nucleotide sequence ID" value="NZ_SMDR01000001.1"/>
</dbReference>
<evidence type="ECO:0000313" key="9">
    <source>
        <dbReference type="Proteomes" id="UP000305760"/>
    </source>
</evidence>
<keyword evidence="3" id="KW-1003">Cell membrane</keyword>
<dbReference type="GO" id="GO:0005886">
    <property type="term" value="C:plasma membrane"/>
    <property type="evidence" value="ECO:0007669"/>
    <property type="project" value="UniProtKB-SubCell"/>
</dbReference>